<organism evidence="3 4">
    <name type="scientific">Volvox africanus</name>
    <dbReference type="NCBI Taxonomy" id="51714"/>
    <lineage>
        <taxon>Eukaryota</taxon>
        <taxon>Viridiplantae</taxon>
        <taxon>Chlorophyta</taxon>
        <taxon>core chlorophytes</taxon>
        <taxon>Chlorophyceae</taxon>
        <taxon>CS clade</taxon>
        <taxon>Chlamydomonadales</taxon>
        <taxon>Volvocaceae</taxon>
        <taxon>Volvox</taxon>
    </lineage>
</organism>
<sequence>MYIASFILYMKHRDDCCTPGTAAGIASTSHPSKVAQLTLPGLLSPIAPPTTASNPIAPHTTTYMSHKPTKRRLNLSSPLKPQRKSGNHDDGKASVTGHRTAQAPPEAVQIPTRTACGFCVEPDLVGLCLMDPHRNANHEAMAKATSHSSDIMAGNLPVAEEAWEEEAVVAITHPELNLIEDGMMATDGEDLVHARRPVQESVLPRGNREGDGEHRGDGQRQSTWPNHQGKEGIEGGRQRGHDSSTASATAITGGGCTDRPVRKAAVKARQRIMIDLKVDKKVGHVLASLESHAGNDVTVMTVNAVTSGAGGNGAGAVSRHGSSSMASESSGWSPEVQIEVRTQHRALVNGPNRDAGGNSCAADAADRRPTSVIPGNVVMTLDTDSEASGDPEGYVSATSRDDDEHGGDGAEIGPQADRSPVEDARLSGSSAAATSGHFSGAHGNRSDPELQQQRQLQPELPGWDPRRPGYVELAEAVKYRQARQRGMVERPEDLPRCWGVGLLGSNLVVCNTVLHGSAALIFLEARKAALRGRLWKLENEALVQIVNDDERLTFKQAKALTHQFEERLRKAAAEHMTASVQPWEGGAARKDWRSLTHAEVLENLPELIRPSEKVEAVILGEHPDEPHPWVDVPAMTGQASLRTRPGRKLAPGEFIGLYSAEAWLHPDWQAQILANPMDNWDDSKYPCPYRFSAIRKHDFGRYAADCSLPEKLLEHLDQLDLQDERLRIQLQEEPENCGKMFLTSARLGCMMSAANDPRRNLRAMCEAEADFREGGPNAVVTTAVILGILPVLVMVATSHIAGGQHVMYSYGPAYWNLHAEEQSVCRDLEAVWNELRKARAWEARRQQWRDLKCRLTALTHRWEDTRAELQAEQELRLAAEEVAANERQRRMEIEEELRVLRAALPANWQPVGREPQCGHEGRKPRPRSACAHVPPPSTSLGDLESQETLITIDVAEPDVGGAMRSEADAGTESPEVVLRDSGECRGKMLLGSPLGKRTRANTRNTIVEFEDSGTSTDGDLFRVQRQWGARQSSGVLLGLPGLTIGKRKTTGARSHDS</sequence>
<proteinExistence type="predicted"/>
<feature type="compositionally biased region" description="Basic and acidic residues" evidence="2">
    <location>
        <begin position="228"/>
        <end position="242"/>
    </location>
</feature>
<evidence type="ECO:0000256" key="2">
    <source>
        <dbReference type="SAM" id="MobiDB-lite"/>
    </source>
</evidence>
<evidence type="ECO:0000256" key="1">
    <source>
        <dbReference type="SAM" id="Coils"/>
    </source>
</evidence>
<name>A0A8J4BDM8_9CHLO</name>
<keyword evidence="4" id="KW-1185">Reference proteome</keyword>
<dbReference type="Proteomes" id="UP000747399">
    <property type="component" value="Unassembled WGS sequence"/>
</dbReference>
<feature type="compositionally biased region" description="Polar residues" evidence="2">
    <location>
        <begin position="50"/>
        <end position="64"/>
    </location>
</feature>
<feature type="compositionally biased region" description="Low complexity" evidence="2">
    <location>
        <begin position="449"/>
        <end position="461"/>
    </location>
</feature>
<feature type="compositionally biased region" description="Basic and acidic residues" evidence="2">
    <location>
        <begin position="399"/>
        <end position="408"/>
    </location>
</feature>
<gene>
    <name evidence="3" type="ORF">Vafri_14257</name>
</gene>
<feature type="region of interest" description="Disordered" evidence="2">
    <location>
        <begin position="911"/>
        <end position="942"/>
    </location>
</feature>
<feature type="compositionally biased region" description="Basic and acidic residues" evidence="2">
    <location>
        <begin position="206"/>
        <end position="218"/>
    </location>
</feature>
<comment type="caution">
    <text evidence="3">The sequence shown here is derived from an EMBL/GenBank/DDBJ whole genome shotgun (WGS) entry which is preliminary data.</text>
</comment>
<feature type="compositionally biased region" description="Polar residues" evidence="2">
    <location>
        <begin position="427"/>
        <end position="437"/>
    </location>
</feature>
<reference evidence="3" key="1">
    <citation type="journal article" date="2021" name="Proc. Natl. Acad. Sci. U.S.A.">
        <title>Three genomes in the algal genus Volvox reveal the fate of a haploid sex-determining region after a transition to homothallism.</title>
        <authorList>
            <person name="Yamamoto K."/>
            <person name="Hamaji T."/>
            <person name="Kawai-Toyooka H."/>
            <person name="Matsuzaki R."/>
            <person name="Takahashi F."/>
            <person name="Nishimura Y."/>
            <person name="Kawachi M."/>
            <person name="Noguchi H."/>
            <person name="Minakuchi Y."/>
            <person name="Umen J.G."/>
            <person name="Toyoda A."/>
            <person name="Nozaki H."/>
        </authorList>
    </citation>
    <scope>NUCLEOTIDE SEQUENCE</scope>
    <source>
        <strain evidence="3">NIES-3780</strain>
    </source>
</reference>
<keyword evidence="1" id="KW-0175">Coiled coil</keyword>
<dbReference type="EMBL" id="BNCO01000034">
    <property type="protein sequence ID" value="GIL59387.1"/>
    <property type="molecule type" value="Genomic_DNA"/>
</dbReference>
<feature type="region of interest" description="Disordered" evidence="2">
    <location>
        <begin position="45"/>
        <end position="107"/>
    </location>
</feature>
<feature type="region of interest" description="Disordered" evidence="2">
    <location>
        <begin position="348"/>
        <end position="467"/>
    </location>
</feature>
<feature type="compositionally biased region" description="Low complexity" evidence="2">
    <location>
        <begin position="315"/>
        <end position="333"/>
    </location>
</feature>
<feature type="coiled-coil region" evidence="1">
    <location>
        <begin position="868"/>
        <end position="903"/>
    </location>
</feature>
<feature type="region of interest" description="Disordered" evidence="2">
    <location>
        <begin position="194"/>
        <end position="258"/>
    </location>
</feature>
<protein>
    <submittedName>
        <fullName evidence="3">Uncharacterized protein</fullName>
    </submittedName>
</protein>
<evidence type="ECO:0000313" key="4">
    <source>
        <dbReference type="Proteomes" id="UP000747399"/>
    </source>
</evidence>
<evidence type="ECO:0000313" key="3">
    <source>
        <dbReference type="EMBL" id="GIL59387.1"/>
    </source>
</evidence>
<accession>A0A8J4BDM8</accession>
<feature type="region of interest" description="Disordered" evidence="2">
    <location>
        <begin position="313"/>
        <end position="334"/>
    </location>
</feature>
<dbReference type="AlphaFoldDB" id="A0A8J4BDM8"/>